<evidence type="ECO:0000313" key="2">
    <source>
        <dbReference type="Proteomes" id="UP000828390"/>
    </source>
</evidence>
<reference evidence="1" key="2">
    <citation type="submission" date="2020-11" db="EMBL/GenBank/DDBJ databases">
        <authorList>
            <person name="McCartney M.A."/>
            <person name="Auch B."/>
            <person name="Kono T."/>
            <person name="Mallez S."/>
            <person name="Becker A."/>
            <person name="Gohl D.M."/>
            <person name="Silverstein K.A.T."/>
            <person name="Koren S."/>
            <person name="Bechman K.B."/>
            <person name="Herman A."/>
            <person name="Abrahante J.E."/>
            <person name="Garbe J."/>
        </authorList>
    </citation>
    <scope>NUCLEOTIDE SEQUENCE</scope>
    <source>
        <strain evidence="1">Duluth1</strain>
        <tissue evidence="1">Whole animal</tissue>
    </source>
</reference>
<dbReference type="AlphaFoldDB" id="A0A9D4N7H9"/>
<proteinExistence type="predicted"/>
<organism evidence="1 2">
    <name type="scientific">Dreissena polymorpha</name>
    <name type="common">Zebra mussel</name>
    <name type="synonym">Mytilus polymorpha</name>
    <dbReference type="NCBI Taxonomy" id="45954"/>
    <lineage>
        <taxon>Eukaryota</taxon>
        <taxon>Metazoa</taxon>
        <taxon>Spiralia</taxon>
        <taxon>Lophotrochozoa</taxon>
        <taxon>Mollusca</taxon>
        <taxon>Bivalvia</taxon>
        <taxon>Autobranchia</taxon>
        <taxon>Heteroconchia</taxon>
        <taxon>Euheterodonta</taxon>
        <taxon>Imparidentia</taxon>
        <taxon>Neoheterodontei</taxon>
        <taxon>Myida</taxon>
        <taxon>Dreissenoidea</taxon>
        <taxon>Dreissenidae</taxon>
        <taxon>Dreissena</taxon>
    </lineage>
</organism>
<comment type="caution">
    <text evidence="1">The sequence shown here is derived from an EMBL/GenBank/DDBJ whole genome shotgun (WGS) entry which is preliminary data.</text>
</comment>
<keyword evidence="2" id="KW-1185">Reference proteome</keyword>
<accession>A0A9D4N7H9</accession>
<sequence>MLVLIEARVAILYLMVDGCVDRGLGDPYVLVEAITDWVTEIYFLVPFTNPKMLSENAVAMVT</sequence>
<gene>
    <name evidence="1" type="ORF">DPMN_013277</name>
</gene>
<name>A0A9D4N7H9_DREPO</name>
<dbReference type="Proteomes" id="UP000828390">
    <property type="component" value="Unassembled WGS sequence"/>
</dbReference>
<dbReference type="EMBL" id="JAIWYP010000001">
    <property type="protein sequence ID" value="KAH3889226.1"/>
    <property type="molecule type" value="Genomic_DNA"/>
</dbReference>
<protein>
    <submittedName>
        <fullName evidence="1">Uncharacterized protein</fullName>
    </submittedName>
</protein>
<evidence type="ECO:0000313" key="1">
    <source>
        <dbReference type="EMBL" id="KAH3889226.1"/>
    </source>
</evidence>
<reference evidence="1" key="1">
    <citation type="journal article" date="2019" name="bioRxiv">
        <title>The Genome of the Zebra Mussel, Dreissena polymorpha: A Resource for Invasive Species Research.</title>
        <authorList>
            <person name="McCartney M.A."/>
            <person name="Auch B."/>
            <person name="Kono T."/>
            <person name="Mallez S."/>
            <person name="Zhang Y."/>
            <person name="Obille A."/>
            <person name="Becker A."/>
            <person name="Abrahante J.E."/>
            <person name="Garbe J."/>
            <person name="Badalamenti J.P."/>
            <person name="Herman A."/>
            <person name="Mangelson H."/>
            <person name="Liachko I."/>
            <person name="Sullivan S."/>
            <person name="Sone E.D."/>
            <person name="Koren S."/>
            <person name="Silverstein K.A.T."/>
            <person name="Beckman K.B."/>
            <person name="Gohl D.M."/>
        </authorList>
    </citation>
    <scope>NUCLEOTIDE SEQUENCE</scope>
    <source>
        <strain evidence="1">Duluth1</strain>
        <tissue evidence="1">Whole animal</tissue>
    </source>
</reference>